<keyword evidence="5 8" id="KW-0648">Protein biosynthesis</keyword>
<dbReference type="InterPro" id="IPR002310">
    <property type="entry name" value="Gly-tRNA_ligase_asu"/>
</dbReference>
<dbReference type="PROSITE" id="PS50861">
    <property type="entry name" value="AA_TRNA_LIGASE_II_GLYAB"/>
    <property type="match status" value="1"/>
</dbReference>
<evidence type="ECO:0000313" key="9">
    <source>
        <dbReference type="EMBL" id="OPJ57001.1"/>
    </source>
</evidence>
<proteinExistence type="inferred from homology"/>
<evidence type="ECO:0000313" key="10">
    <source>
        <dbReference type="Proteomes" id="UP000190140"/>
    </source>
</evidence>
<dbReference type="Pfam" id="PF02091">
    <property type="entry name" value="tRNA-synt_2e"/>
    <property type="match status" value="1"/>
</dbReference>
<dbReference type="STRING" id="29349.CLOTH_02830"/>
<dbReference type="PANTHER" id="PTHR30075">
    <property type="entry name" value="GLYCYL-TRNA SYNTHETASE"/>
    <property type="match status" value="1"/>
</dbReference>
<dbReference type="AlphaFoldDB" id="A0A1V4IAI5"/>
<dbReference type="GO" id="GO:0005524">
    <property type="term" value="F:ATP binding"/>
    <property type="evidence" value="ECO:0007669"/>
    <property type="project" value="UniProtKB-UniRule"/>
</dbReference>
<dbReference type="EMBL" id="MZGW01000001">
    <property type="protein sequence ID" value="OPJ57001.1"/>
    <property type="molecule type" value="Genomic_DNA"/>
</dbReference>
<dbReference type="CDD" id="cd00733">
    <property type="entry name" value="GlyRS_alpha_core"/>
    <property type="match status" value="1"/>
</dbReference>
<evidence type="ECO:0000256" key="4">
    <source>
        <dbReference type="ARBA" id="ARBA00022840"/>
    </source>
</evidence>
<dbReference type="GO" id="GO:0005829">
    <property type="term" value="C:cytosol"/>
    <property type="evidence" value="ECO:0007669"/>
    <property type="project" value="TreeGrafter"/>
</dbReference>
<dbReference type="GO" id="GO:0006426">
    <property type="term" value="P:glycyl-tRNA aminoacylation"/>
    <property type="evidence" value="ECO:0007669"/>
    <property type="project" value="UniProtKB-UniRule"/>
</dbReference>
<accession>A0A1V4IAI5</accession>
<dbReference type="Gene3D" id="3.30.930.10">
    <property type="entry name" value="Bira Bifunctional Protein, Domain 2"/>
    <property type="match status" value="1"/>
</dbReference>
<keyword evidence="6 8" id="KW-0030">Aminoacyl-tRNA synthetase</keyword>
<comment type="subunit">
    <text evidence="8">Tetramer of two alpha and two beta subunits.</text>
</comment>
<keyword evidence="3 8" id="KW-0547">Nucleotide-binding</keyword>
<dbReference type="NCBIfam" id="NF006827">
    <property type="entry name" value="PRK09348.1"/>
    <property type="match status" value="1"/>
</dbReference>
<evidence type="ECO:0000256" key="6">
    <source>
        <dbReference type="ARBA" id="ARBA00023146"/>
    </source>
</evidence>
<keyword evidence="4 8" id="KW-0067">ATP-binding</keyword>
<comment type="catalytic activity">
    <reaction evidence="7 8">
        <text>tRNA(Gly) + glycine + ATP = glycyl-tRNA(Gly) + AMP + diphosphate</text>
        <dbReference type="Rhea" id="RHEA:16013"/>
        <dbReference type="Rhea" id="RHEA-COMP:9664"/>
        <dbReference type="Rhea" id="RHEA-COMP:9683"/>
        <dbReference type="ChEBI" id="CHEBI:30616"/>
        <dbReference type="ChEBI" id="CHEBI:33019"/>
        <dbReference type="ChEBI" id="CHEBI:57305"/>
        <dbReference type="ChEBI" id="CHEBI:78442"/>
        <dbReference type="ChEBI" id="CHEBI:78522"/>
        <dbReference type="ChEBI" id="CHEBI:456215"/>
        <dbReference type="EC" id="6.1.1.14"/>
    </reaction>
</comment>
<dbReference type="EC" id="6.1.1.14" evidence="8"/>
<comment type="caution">
    <text evidence="9">The sequence shown here is derived from an EMBL/GenBank/DDBJ whole genome shotgun (WGS) entry which is preliminary data.</text>
</comment>
<dbReference type="SUPFAM" id="SSF55681">
    <property type="entry name" value="Class II aaRS and biotin synthetases"/>
    <property type="match status" value="1"/>
</dbReference>
<evidence type="ECO:0000256" key="7">
    <source>
        <dbReference type="ARBA" id="ARBA00047937"/>
    </source>
</evidence>
<organism evidence="9 10">
    <name type="scientific">Alkalithermobacter paradoxus</name>
    <dbReference type="NCBI Taxonomy" id="29349"/>
    <lineage>
        <taxon>Bacteria</taxon>
        <taxon>Bacillati</taxon>
        <taxon>Bacillota</taxon>
        <taxon>Clostridia</taxon>
        <taxon>Peptostreptococcales</taxon>
        <taxon>Tepidibacteraceae</taxon>
        <taxon>Alkalithermobacter</taxon>
    </lineage>
</organism>
<dbReference type="GO" id="GO:0004820">
    <property type="term" value="F:glycine-tRNA ligase activity"/>
    <property type="evidence" value="ECO:0007669"/>
    <property type="project" value="UniProtKB-UniRule"/>
</dbReference>
<dbReference type="InterPro" id="IPR045864">
    <property type="entry name" value="aa-tRNA-synth_II/BPL/LPL"/>
</dbReference>
<name>A0A1V4IAI5_9FIRM</name>
<evidence type="ECO:0000256" key="1">
    <source>
        <dbReference type="ARBA" id="ARBA00008226"/>
    </source>
</evidence>
<evidence type="ECO:0000256" key="8">
    <source>
        <dbReference type="HAMAP-Rule" id="MF_00254"/>
    </source>
</evidence>
<comment type="subcellular location">
    <subcellularLocation>
        <location evidence="8">Cytoplasm</location>
    </subcellularLocation>
</comment>
<dbReference type="GO" id="GO:0016740">
    <property type="term" value="F:transferase activity"/>
    <property type="evidence" value="ECO:0007669"/>
    <property type="project" value="UniProtKB-ARBA"/>
</dbReference>
<dbReference type="Gene3D" id="1.20.58.180">
    <property type="entry name" value="Class II aaRS and biotin synthetases, domain 2"/>
    <property type="match status" value="1"/>
</dbReference>
<keyword evidence="8" id="KW-0963">Cytoplasm</keyword>
<keyword evidence="10" id="KW-1185">Reference proteome</keyword>
<dbReference type="NCBIfam" id="TIGR00388">
    <property type="entry name" value="glyQ"/>
    <property type="match status" value="1"/>
</dbReference>
<dbReference type="OrthoDB" id="9802183at2"/>
<sequence>MNFQDMIIALQNYWAKQNCIVMQPYDSEKGAGTMNPQTFLRSLGPEPWKVCYVEPSRRPADARYGENPNRLYQHHQFQVILKPSPENIQDLYLDSLRAIGINPDEHDIRFVEDNWENPTFGAWGLGWEVWLDGMEITQFTYFQQVGSIDCELESAELTYGLERLAMYLQEKDNVFDLEWTQGIKYGDIFKKAEYEHSVYSFEEGNVDMLLNLFNTYEEEAKKLIEKGLVMPAYDYILKCSHSFNVLDARGAIGVSERAGFIGRVRNMAKRVAAEYIKQREEMGYPLLKGGKNNE</sequence>
<comment type="similarity">
    <text evidence="1 8">Belongs to the class-II aminoacyl-tRNA synthetase family.</text>
</comment>
<evidence type="ECO:0000256" key="3">
    <source>
        <dbReference type="ARBA" id="ARBA00022741"/>
    </source>
</evidence>
<evidence type="ECO:0000256" key="2">
    <source>
        <dbReference type="ARBA" id="ARBA00022598"/>
    </source>
</evidence>
<dbReference type="InterPro" id="IPR006194">
    <property type="entry name" value="Gly-tRNA-synth_heterodimer"/>
</dbReference>
<dbReference type="Proteomes" id="UP000190140">
    <property type="component" value="Unassembled WGS sequence"/>
</dbReference>
<evidence type="ECO:0000256" key="5">
    <source>
        <dbReference type="ARBA" id="ARBA00022917"/>
    </source>
</evidence>
<dbReference type="FunFam" id="3.30.930.10:FF:000006">
    <property type="entry name" value="Glycine--tRNA ligase alpha subunit"/>
    <property type="match status" value="1"/>
</dbReference>
<reference evidence="9 10" key="1">
    <citation type="submission" date="2017-03" db="EMBL/GenBank/DDBJ databases">
        <title>Genome sequence of Clostridium thermoalcaliphilum DSM 7309.</title>
        <authorList>
            <person name="Poehlein A."/>
            <person name="Daniel R."/>
        </authorList>
    </citation>
    <scope>NUCLEOTIDE SEQUENCE [LARGE SCALE GENOMIC DNA]</scope>
    <source>
        <strain evidence="9 10">DSM 7309</strain>
    </source>
</reference>
<protein>
    <recommendedName>
        <fullName evidence="8">Glycine--tRNA ligase alpha subunit</fullName>
        <ecNumber evidence="8">6.1.1.14</ecNumber>
    </recommendedName>
    <alternativeName>
        <fullName evidence="8">Glycyl-tRNA synthetase alpha subunit</fullName>
        <shortName evidence="8">GlyRS</shortName>
    </alternativeName>
</protein>
<dbReference type="RefSeq" id="WP_079410476.1">
    <property type="nucleotide sequence ID" value="NZ_MZGW01000001.1"/>
</dbReference>
<dbReference type="GO" id="GO:0140096">
    <property type="term" value="F:catalytic activity, acting on a protein"/>
    <property type="evidence" value="ECO:0007669"/>
    <property type="project" value="UniProtKB-ARBA"/>
</dbReference>
<dbReference type="PANTHER" id="PTHR30075:SF2">
    <property type="entry name" value="GLYCINE--TRNA LIGASE, CHLOROPLASTIC_MITOCHONDRIAL 2"/>
    <property type="match status" value="1"/>
</dbReference>
<dbReference type="PRINTS" id="PR01044">
    <property type="entry name" value="TRNASYNTHGA"/>
</dbReference>
<keyword evidence="2 8" id="KW-0436">Ligase</keyword>
<dbReference type="HAMAP" id="MF_00254">
    <property type="entry name" value="Gly_tRNA_synth_alpha"/>
    <property type="match status" value="1"/>
</dbReference>
<gene>
    <name evidence="8 9" type="primary">glyQ</name>
    <name evidence="9" type="ORF">CLOTH_02830</name>
</gene>